<feature type="region of interest" description="Disordered" evidence="1">
    <location>
        <begin position="1"/>
        <end position="24"/>
    </location>
</feature>
<dbReference type="SUPFAM" id="SSF52540">
    <property type="entry name" value="P-loop containing nucleoside triphosphate hydrolases"/>
    <property type="match status" value="1"/>
</dbReference>
<sequence>MALFKKNKGEKQDKAKKEKKEKKLFRKKKIETNNSVDEPNKENVDISNKDDESIFVKRRRTLKDLIATDYDFTNPKHAVIGDGLYSKNMYIAFTPNDVNFASTFHSLYNFGDIDTSIFINPIDNETAKAELSKLRTNLSVEYITAGGSLNRKDDMHEKVEEARRLRNEVRDGLNRIYDVSILATLYEKDERTLNNNADRLREMLGQSDLGIRNGAHFQEEIFFSNKPLCENTFNIQHPFDKRSLSSTFPFTTNNIAHERGVMIGLNMDNSRPIFYDNFDNSMINYNIFIFGPTGYGKSTLIKMLAGRSSTLDRIQNIAIDVEPEYRLIAETLGGVNITLEARGTTVINFFDVTVDKEEDEITRKIFEEINIDNKINSVTNLLMVLARGYVGNNKYYDDITRTIIRECVAKQYEPLNLTRDPNSLYEYVENGITRNKVKKIMPTLSTWYETLEEEAEKNYNETFRPYYDYLLKVMSNFVRSKNGGLTCFDGQTTSDVKLGYDIPFINFDLSKLNEDTELPLVQYVICDFIWEQMVKRNVAKKGEIPHKIRFILDEAWRVIKYNEALDFIVKMERRARKKNTSTCVITQQFDEFYKEETSVIIKQSHTKFFLKPDHTEVNLIKDVFKLSEGEAAFLETCTKGEVLMQIGSRSAKVKVLIPDFEMEYVQTNQNAAAS</sequence>
<proteinExistence type="predicted"/>
<reference evidence="3 4" key="1">
    <citation type="submission" date="2022-06" db="EMBL/GenBank/DDBJ databases">
        <title>Isolation of gut microbiota from human fecal samples.</title>
        <authorList>
            <person name="Pamer E.G."/>
            <person name="Barat B."/>
            <person name="Waligurski E."/>
            <person name="Medina S."/>
            <person name="Paddock L."/>
            <person name="Mostad J."/>
        </authorList>
    </citation>
    <scope>NUCLEOTIDE SEQUENCE [LARGE SCALE GENOMIC DNA]</scope>
    <source>
        <strain evidence="3 4">DFI.7.95</strain>
    </source>
</reference>
<dbReference type="Pfam" id="PF19044">
    <property type="entry name" value="P-loop_TraG"/>
    <property type="match status" value="1"/>
</dbReference>
<dbReference type="Proteomes" id="UP001524478">
    <property type="component" value="Unassembled WGS sequence"/>
</dbReference>
<dbReference type="Gene3D" id="3.40.50.300">
    <property type="entry name" value="P-loop containing nucleotide triphosphate hydrolases"/>
    <property type="match status" value="1"/>
</dbReference>
<protein>
    <recommendedName>
        <fullName evidence="2">TraG P-loop domain-containing protein</fullName>
    </recommendedName>
</protein>
<dbReference type="InterPro" id="IPR027417">
    <property type="entry name" value="P-loop_NTPase"/>
</dbReference>
<organism evidence="3 4">
    <name type="scientific">Tissierella carlieri</name>
    <dbReference type="NCBI Taxonomy" id="689904"/>
    <lineage>
        <taxon>Bacteria</taxon>
        <taxon>Bacillati</taxon>
        <taxon>Bacillota</taxon>
        <taxon>Tissierellia</taxon>
        <taxon>Tissierellales</taxon>
        <taxon>Tissierellaceae</taxon>
        <taxon>Tissierella</taxon>
    </lineage>
</organism>
<accession>A0ABT1SEG2</accession>
<dbReference type="InterPro" id="IPR043964">
    <property type="entry name" value="P-loop_TraG"/>
</dbReference>
<dbReference type="PANTHER" id="PTHR30121">
    <property type="entry name" value="UNCHARACTERIZED PROTEIN YJGR-RELATED"/>
    <property type="match status" value="1"/>
</dbReference>
<gene>
    <name evidence="3" type="ORF">NE686_17195</name>
</gene>
<comment type="caution">
    <text evidence="3">The sequence shown here is derived from an EMBL/GenBank/DDBJ whole genome shotgun (WGS) entry which is preliminary data.</text>
</comment>
<evidence type="ECO:0000313" key="4">
    <source>
        <dbReference type="Proteomes" id="UP001524478"/>
    </source>
</evidence>
<evidence type="ECO:0000313" key="3">
    <source>
        <dbReference type="EMBL" id="MCQ4924841.1"/>
    </source>
</evidence>
<dbReference type="PANTHER" id="PTHR30121:SF6">
    <property type="entry name" value="SLR6007 PROTEIN"/>
    <property type="match status" value="1"/>
</dbReference>
<dbReference type="Gene3D" id="1.10.8.730">
    <property type="match status" value="1"/>
</dbReference>
<name>A0ABT1SEG2_9FIRM</name>
<dbReference type="InterPro" id="IPR051162">
    <property type="entry name" value="T4SS_component"/>
</dbReference>
<keyword evidence="4" id="KW-1185">Reference proteome</keyword>
<evidence type="ECO:0000259" key="2">
    <source>
        <dbReference type="Pfam" id="PF19044"/>
    </source>
</evidence>
<feature type="compositionally biased region" description="Basic and acidic residues" evidence="1">
    <location>
        <begin position="7"/>
        <end position="18"/>
    </location>
</feature>
<dbReference type="RefSeq" id="WP_256312431.1">
    <property type="nucleotide sequence ID" value="NZ_JANGAC010000016.1"/>
</dbReference>
<dbReference type="EMBL" id="JANGAC010000016">
    <property type="protein sequence ID" value="MCQ4924841.1"/>
    <property type="molecule type" value="Genomic_DNA"/>
</dbReference>
<dbReference type="CDD" id="cd01127">
    <property type="entry name" value="TrwB_TraG_TraD_VirD4"/>
    <property type="match status" value="1"/>
</dbReference>
<feature type="domain" description="TraG P-loop" evidence="2">
    <location>
        <begin position="271"/>
        <end position="633"/>
    </location>
</feature>
<evidence type="ECO:0000256" key="1">
    <source>
        <dbReference type="SAM" id="MobiDB-lite"/>
    </source>
</evidence>